<gene>
    <name evidence="2" type="ORF">D3F03_00065</name>
</gene>
<evidence type="ECO:0000259" key="1">
    <source>
        <dbReference type="Pfam" id="PF01593"/>
    </source>
</evidence>
<dbReference type="InterPro" id="IPR002937">
    <property type="entry name" value="Amino_oxidase"/>
</dbReference>
<evidence type="ECO:0000313" key="3">
    <source>
        <dbReference type="Proteomes" id="UP000266302"/>
    </source>
</evidence>
<keyword evidence="3" id="KW-1185">Reference proteome</keyword>
<feature type="domain" description="Amine oxidase" evidence="1">
    <location>
        <begin position="92"/>
        <end position="330"/>
    </location>
</feature>
<dbReference type="Gene3D" id="3.90.660.10">
    <property type="match status" value="1"/>
</dbReference>
<dbReference type="Pfam" id="PF13450">
    <property type="entry name" value="NAD_binding_8"/>
    <property type="match status" value="1"/>
</dbReference>
<organism evidence="2 3">
    <name type="scientific">Simplicispira hankyongi</name>
    <dbReference type="NCBI Taxonomy" id="2315688"/>
    <lineage>
        <taxon>Bacteria</taxon>
        <taxon>Pseudomonadati</taxon>
        <taxon>Pseudomonadota</taxon>
        <taxon>Betaproteobacteria</taxon>
        <taxon>Burkholderiales</taxon>
        <taxon>Comamonadaceae</taxon>
        <taxon>Simplicispira</taxon>
    </lineage>
</organism>
<dbReference type="GO" id="GO:0016491">
    <property type="term" value="F:oxidoreductase activity"/>
    <property type="evidence" value="ECO:0007669"/>
    <property type="project" value="InterPro"/>
</dbReference>
<dbReference type="OrthoDB" id="5792777at2"/>
<dbReference type="EMBL" id="QXJC01000001">
    <property type="protein sequence ID" value="RID98901.1"/>
    <property type="molecule type" value="Genomic_DNA"/>
</dbReference>
<accession>A0A398CB38</accession>
<proteinExistence type="predicted"/>
<dbReference type="InterPro" id="IPR036188">
    <property type="entry name" value="FAD/NAD-bd_sf"/>
</dbReference>
<protein>
    <submittedName>
        <fullName evidence="2">Amine oxidase</fullName>
    </submittedName>
</protein>
<dbReference type="PANTHER" id="PTHR16128">
    <property type="entry name" value="FAD/NAD(P)-BINDING OXIDOREDUCTASE FAMILY PROTEIN"/>
    <property type="match status" value="1"/>
</dbReference>
<comment type="caution">
    <text evidence="2">The sequence shown here is derived from an EMBL/GenBank/DDBJ whole genome shotgun (WGS) entry which is preliminary data.</text>
</comment>
<dbReference type="SUPFAM" id="SSF51905">
    <property type="entry name" value="FAD/NAD(P)-binding domain"/>
    <property type="match status" value="1"/>
</dbReference>
<reference evidence="2 3" key="1">
    <citation type="submission" date="2018-09" db="EMBL/GenBank/DDBJ databases">
        <title>Draft genome of Simplicispira sp. NY-02.</title>
        <authorList>
            <person name="Im W.T."/>
        </authorList>
    </citation>
    <scope>NUCLEOTIDE SEQUENCE [LARGE SCALE GENOMIC DNA]</scope>
    <source>
        <strain evidence="2 3">NY-02</strain>
    </source>
</reference>
<dbReference type="Pfam" id="PF01593">
    <property type="entry name" value="Amino_oxidase"/>
    <property type="match status" value="1"/>
</dbReference>
<dbReference type="Gene3D" id="3.50.50.60">
    <property type="entry name" value="FAD/NAD(P)-binding domain"/>
    <property type="match status" value="1"/>
</dbReference>
<name>A0A398CB38_9BURK</name>
<sequence>MAGVVCARTLVQAGHEVSLFEKAARPGGRMASLQTPFGSFDAGAQYFTVRDARFEEVLATVPQVCRPWGANAIRVLDAAGRVAAASLPVSEPHWVACPGMEDLVTAWAQPLVQAGRLHTEQRVNSIEHDRVQARGWQVRTSTSDGGAQVFAGFDAVLLAQPAEHAAALLRASNLDAGLAAAVADVRTAPCWTLMLAYPQAVRPGLTTLGPQWSAARSTHHRVAWLARESSKPRRSEVERWTVQASPEWSREHLHDDEQRVKGKLLKAFAEITGIHAEPDYAHAVCWEQAQTLEPLGCSHVWNAAEALGMCGDWCLGHRVEDAFISGLELALAVA</sequence>
<dbReference type="Proteomes" id="UP000266302">
    <property type="component" value="Unassembled WGS sequence"/>
</dbReference>
<dbReference type="AlphaFoldDB" id="A0A398CB38"/>
<dbReference type="PANTHER" id="PTHR16128:SF5">
    <property type="entry name" value="FAD_NAD(P)-BINDING OXIDOREDUCTASE FAMILY PROTEIN"/>
    <property type="match status" value="1"/>
</dbReference>
<evidence type="ECO:0000313" key="2">
    <source>
        <dbReference type="EMBL" id="RID98901.1"/>
    </source>
</evidence>